<evidence type="ECO:0000259" key="8">
    <source>
        <dbReference type="Pfam" id="PF03787"/>
    </source>
</evidence>
<organism evidence="9 10">
    <name type="scientific">Atribacter laminatus</name>
    <dbReference type="NCBI Taxonomy" id="2847778"/>
    <lineage>
        <taxon>Bacteria</taxon>
        <taxon>Pseudomonadati</taxon>
        <taxon>Atribacterota</taxon>
        <taxon>Atribacteria</taxon>
        <taxon>Atribacterales</taxon>
        <taxon>Atribacteraceae</taxon>
        <taxon>Atribacter</taxon>
    </lineage>
</organism>
<gene>
    <name evidence="9" type="ORF">RT761_01846</name>
</gene>
<dbReference type="NCBIfam" id="TIGR01899">
    <property type="entry name" value="cas_TM1807_csm5"/>
    <property type="match status" value="1"/>
</dbReference>
<feature type="coiled-coil region" evidence="7">
    <location>
        <begin position="264"/>
        <end position="303"/>
    </location>
</feature>
<evidence type="ECO:0000256" key="7">
    <source>
        <dbReference type="SAM" id="Coils"/>
    </source>
</evidence>
<dbReference type="Proteomes" id="UP000594463">
    <property type="component" value="Chromosome"/>
</dbReference>
<dbReference type="PANTHER" id="PTHR38007:SF1">
    <property type="entry name" value="CRISPR SYSTEM CMS PROTEIN CSM5"/>
    <property type="match status" value="1"/>
</dbReference>
<feature type="domain" description="CRISPR type III-associated protein" evidence="8">
    <location>
        <begin position="108"/>
        <end position="300"/>
    </location>
</feature>
<dbReference type="RefSeq" id="WP_218111124.1">
    <property type="nucleotide sequence ID" value="NZ_CP065383.1"/>
</dbReference>
<dbReference type="InterPro" id="IPR010173">
    <property type="entry name" value="CRISPR-assoc_Csm5"/>
</dbReference>
<keyword evidence="4" id="KW-0694">RNA-binding</keyword>
<evidence type="ECO:0000256" key="1">
    <source>
        <dbReference type="ARBA" id="ARBA00003088"/>
    </source>
</evidence>
<proteinExistence type="inferred from homology"/>
<evidence type="ECO:0000256" key="5">
    <source>
        <dbReference type="ARBA" id="ARBA00023118"/>
    </source>
</evidence>
<name>A0A7T1AMF8_ATRLM</name>
<dbReference type="Pfam" id="PF03787">
    <property type="entry name" value="RAMPs"/>
    <property type="match status" value="1"/>
</dbReference>
<comment type="function">
    <text evidence="1">This subunit might be involved in maturation of a crRNA intermediate to its mature form.</text>
</comment>
<evidence type="ECO:0000256" key="4">
    <source>
        <dbReference type="ARBA" id="ARBA00022884"/>
    </source>
</evidence>
<dbReference type="PANTHER" id="PTHR38007">
    <property type="entry name" value="CRISPR SYSTEM CMS PROTEIN CSM5"/>
    <property type="match status" value="1"/>
</dbReference>
<dbReference type="EMBL" id="CP065383">
    <property type="protein sequence ID" value="QPM68624.1"/>
    <property type="molecule type" value="Genomic_DNA"/>
</dbReference>
<evidence type="ECO:0000256" key="2">
    <source>
        <dbReference type="ARBA" id="ARBA00006680"/>
    </source>
</evidence>
<accession>A0A7T1AMF8</accession>
<dbReference type="GO" id="GO:0051607">
    <property type="term" value="P:defense response to virus"/>
    <property type="evidence" value="ECO:0007669"/>
    <property type="project" value="UniProtKB-KW"/>
</dbReference>
<dbReference type="AlphaFoldDB" id="A0A7T1AMF8"/>
<keyword evidence="5" id="KW-0051">Antiviral defense</keyword>
<keyword evidence="7" id="KW-0175">Coiled coil</keyword>
<dbReference type="InterPro" id="IPR005537">
    <property type="entry name" value="RAMP_III_fam"/>
</dbReference>
<evidence type="ECO:0000256" key="3">
    <source>
        <dbReference type="ARBA" id="ARBA00016113"/>
    </source>
</evidence>
<comment type="similarity">
    <text evidence="2">Belongs to the CRISPR-associated Csm5 family.</text>
</comment>
<sequence>MMLSLQILTPLCVRNGENASAITDYIHDRIRRVIYFIDQEKLNQWLMDQGESTRYLVKEIASIAASQRGSLAIFFEEHNLSPHNFSKAILPLAFPDSMTFRSWSLFLPTLTGRRPYIPGSSIKGAIRTALMFDYIKKQNNGRLGYGATPHLPNSPRQLYYGSDIFCLPGYRSQYLPENDALRFLQVTDTSPSPLESLRVYALERKGGSRSAIPTLLLGFYPGTEMKFEINILPGYEKANIPEYWKEFFAKGTATILKAIWEYSRLLLIDEIERLNQKLHLEENKSLVQEYTRLLNENKNKIKQGGSLLRIGFGKTYYFNSIGYFLSNEEKEIYKSNWRRIKSVQEFPTTRWTVHTLENHYLPTGWSLIKQDKGVKA</sequence>
<protein>
    <recommendedName>
        <fullName evidence="3">CRISPR system Cms protein Csm5</fullName>
    </recommendedName>
    <alternativeName>
        <fullName evidence="6">CRISPR type III A-associated protein Csm5</fullName>
    </alternativeName>
</protein>
<evidence type="ECO:0000256" key="6">
    <source>
        <dbReference type="ARBA" id="ARBA00031720"/>
    </source>
</evidence>
<dbReference type="GO" id="GO:0003723">
    <property type="term" value="F:RNA binding"/>
    <property type="evidence" value="ECO:0007669"/>
    <property type="project" value="UniProtKB-KW"/>
</dbReference>
<evidence type="ECO:0000313" key="9">
    <source>
        <dbReference type="EMBL" id="QPM68624.1"/>
    </source>
</evidence>
<keyword evidence="10" id="KW-1185">Reference proteome</keyword>
<reference evidence="9 10" key="1">
    <citation type="journal article" date="2021" name="Nat. Commun.">
        <title>Isolation of a member of the candidate phylum Atribacteria reveals a unique cell membrane structure.</title>
        <authorList>
            <person name="Taiki K."/>
            <person name="Nobu M.K."/>
            <person name="Kusada H."/>
            <person name="Meng X.-Y."/>
            <person name="Hosoki N."/>
            <person name="Uematsu K."/>
            <person name="Yoshioka H."/>
            <person name="Kamagata Y."/>
            <person name="Tamaki H."/>
        </authorList>
    </citation>
    <scope>NUCLEOTIDE SEQUENCE [LARGE SCALE GENOMIC DNA]</scope>
    <source>
        <strain evidence="9 10">RT761</strain>
    </source>
</reference>
<dbReference type="KEGG" id="alam:RT761_01846"/>
<evidence type="ECO:0000313" key="10">
    <source>
        <dbReference type="Proteomes" id="UP000594463"/>
    </source>
</evidence>